<gene>
    <name evidence="1" type="ORF">NDU88_003069</name>
</gene>
<dbReference type="AlphaFoldDB" id="A0AAV7M7R9"/>
<keyword evidence="2" id="KW-1185">Reference proteome</keyword>
<dbReference type="Proteomes" id="UP001066276">
    <property type="component" value="Chromosome 10"/>
</dbReference>
<name>A0AAV7M7R9_PLEWA</name>
<evidence type="ECO:0000313" key="1">
    <source>
        <dbReference type="EMBL" id="KAJ1097953.1"/>
    </source>
</evidence>
<reference evidence="1" key="1">
    <citation type="journal article" date="2022" name="bioRxiv">
        <title>Sequencing and chromosome-scale assembly of the giantPleurodeles waltlgenome.</title>
        <authorList>
            <person name="Brown T."/>
            <person name="Elewa A."/>
            <person name="Iarovenko S."/>
            <person name="Subramanian E."/>
            <person name="Araus A.J."/>
            <person name="Petzold A."/>
            <person name="Susuki M."/>
            <person name="Suzuki K.-i.T."/>
            <person name="Hayashi T."/>
            <person name="Toyoda A."/>
            <person name="Oliveira C."/>
            <person name="Osipova E."/>
            <person name="Leigh N.D."/>
            <person name="Simon A."/>
            <person name="Yun M.H."/>
        </authorList>
    </citation>
    <scope>NUCLEOTIDE SEQUENCE</scope>
    <source>
        <strain evidence="1">20211129_DDA</strain>
        <tissue evidence="1">Liver</tissue>
    </source>
</reference>
<organism evidence="1 2">
    <name type="scientific">Pleurodeles waltl</name>
    <name type="common">Iberian ribbed newt</name>
    <dbReference type="NCBI Taxonomy" id="8319"/>
    <lineage>
        <taxon>Eukaryota</taxon>
        <taxon>Metazoa</taxon>
        <taxon>Chordata</taxon>
        <taxon>Craniata</taxon>
        <taxon>Vertebrata</taxon>
        <taxon>Euteleostomi</taxon>
        <taxon>Amphibia</taxon>
        <taxon>Batrachia</taxon>
        <taxon>Caudata</taxon>
        <taxon>Salamandroidea</taxon>
        <taxon>Salamandridae</taxon>
        <taxon>Pleurodelinae</taxon>
        <taxon>Pleurodeles</taxon>
    </lineage>
</organism>
<proteinExistence type="predicted"/>
<comment type="caution">
    <text evidence="1">The sequence shown here is derived from an EMBL/GenBank/DDBJ whole genome shotgun (WGS) entry which is preliminary data.</text>
</comment>
<sequence length="94" mass="11220">MAHHTVQRNYRPGAVLRDSRYLNKNNFPILLTAKERSPQWMSKNIIPAKKALNEEDYLLKRNHLVKEQPDKGRKLRKEYKEYKGAVWLTKNSTR</sequence>
<evidence type="ECO:0000313" key="2">
    <source>
        <dbReference type="Proteomes" id="UP001066276"/>
    </source>
</evidence>
<accession>A0AAV7M7R9</accession>
<dbReference type="EMBL" id="JANPWB010000014">
    <property type="protein sequence ID" value="KAJ1097953.1"/>
    <property type="molecule type" value="Genomic_DNA"/>
</dbReference>
<protein>
    <submittedName>
        <fullName evidence="1">Uncharacterized protein</fullName>
    </submittedName>
</protein>